<evidence type="ECO:0000256" key="3">
    <source>
        <dbReference type="ARBA" id="ARBA00011738"/>
    </source>
</evidence>
<evidence type="ECO:0000256" key="5">
    <source>
        <dbReference type="ARBA" id="ARBA00022690"/>
    </source>
</evidence>
<evidence type="ECO:0000256" key="2">
    <source>
        <dbReference type="ARBA" id="ARBA00010472"/>
    </source>
</evidence>
<comment type="subcellular location">
    <subcellularLocation>
        <location evidence="1">Secreted</location>
    </subcellularLocation>
</comment>
<evidence type="ECO:0000256" key="4">
    <source>
        <dbReference type="ARBA" id="ARBA00022525"/>
    </source>
</evidence>
<dbReference type="AlphaFoldDB" id="A0A6G9Z035"/>
<comment type="similarity">
    <text evidence="2 8">Belongs to the protease inhibitor I16 (SSI) family.</text>
</comment>
<feature type="chain" id="PRO_5026277496" evidence="9">
    <location>
        <begin position="28"/>
        <end position="134"/>
    </location>
</feature>
<keyword evidence="7" id="KW-1015">Disulfide bond</keyword>
<feature type="signal peptide" evidence="9">
    <location>
        <begin position="1"/>
        <end position="27"/>
    </location>
</feature>
<protein>
    <submittedName>
        <fullName evidence="11">Protease inhibitor protein</fullName>
    </submittedName>
</protein>
<evidence type="ECO:0000313" key="12">
    <source>
        <dbReference type="Proteomes" id="UP000500953"/>
    </source>
</evidence>
<dbReference type="Pfam" id="PF00720">
    <property type="entry name" value="SSI"/>
    <property type="match status" value="1"/>
</dbReference>
<evidence type="ECO:0000256" key="9">
    <source>
        <dbReference type="SAM" id="SignalP"/>
    </source>
</evidence>
<evidence type="ECO:0000313" key="11">
    <source>
        <dbReference type="EMBL" id="QIS18858.1"/>
    </source>
</evidence>
<dbReference type="InterPro" id="IPR020054">
    <property type="entry name" value="Prot_inh_SSI_I16_CS"/>
</dbReference>
<evidence type="ECO:0000256" key="7">
    <source>
        <dbReference type="ARBA" id="ARBA00023157"/>
    </source>
</evidence>
<keyword evidence="5 8" id="KW-0646">Protease inhibitor</keyword>
<evidence type="ECO:0000259" key="10">
    <source>
        <dbReference type="Pfam" id="PF00720"/>
    </source>
</evidence>
<accession>A0A6G9Z035</accession>
<reference evidence="11 12" key="1">
    <citation type="journal article" date="2019" name="ACS Chem. Biol.">
        <title>Identification and Mobilization of a Cryptic Antibiotic Biosynthesis Gene Locus from a Human-Pathogenic Nocardia Isolate.</title>
        <authorList>
            <person name="Herisse M."/>
            <person name="Ishida K."/>
            <person name="Porter J.L."/>
            <person name="Howden B."/>
            <person name="Hertweck C."/>
            <person name="Stinear T.P."/>
            <person name="Pidot S.J."/>
        </authorList>
    </citation>
    <scope>NUCLEOTIDE SEQUENCE [LARGE SCALE GENOMIC DNA]</scope>
    <source>
        <strain evidence="11 12">AUSMDU00012715</strain>
    </source>
</reference>
<name>A0A6G9Z035_9NOCA</name>
<dbReference type="GO" id="GO:0005576">
    <property type="term" value="C:extracellular region"/>
    <property type="evidence" value="ECO:0007669"/>
    <property type="project" value="UniProtKB-SubCell"/>
</dbReference>
<dbReference type="EMBL" id="CP046173">
    <property type="protein sequence ID" value="QIS18858.1"/>
    <property type="molecule type" value="Genomic_DNA"/>
</dbReference>
<proteinExistence type="inferred from homology"/>
<dbReference type="InterPro" id="IPR036819">
    <property type="entry name" value="Subtilisin_inhibitor-like_sf"/>
</dbReference>
<gene>
    <name evidence="11" type="ORF">F6W96_11685</name>
</gene>
<dbReference type="Proteomes" id="UP000500953">
    <property type="component" value="Chromosome"/>
</dbReference>
<dbReference type="PRINTS" id="PR00294">
    <property type="entry name" value="SSBTLNINHBTR"/>
</dbReference>
<evidence type="ECO:0000256" key="1">
    <source>
        <dbReference type="ARBA" id="ARBA00004613"/>
    </source>
</evidence>
<comment type="subunit">
    <text evidence="3">Homodimer.</text>
</comment>
<dbReference type="PROSITE" id="PS00999">
    <property type="entry name" value="SSI"/>
    <property type="match status" value="1"/>
</dbReference>
<keyword evidence="9" id="KW-0732">Signal</keyword>
<dbReference type="InterPro" id="IPR000691">
    <property type="entry name" value="Prot_inh_I16_SSI"/>
</dbReference>
<keyword evidence="6 8" id="KW-0722">Serine protease inhibitor</keyword>
<feature type="domain" description="Subtilisin inhibitor" evidence="10">
    <location>
        <begin position="36"/>
        <end position="120"/>
    </location>
</feature>
<dbReference type="InterPro" id="IPR023549">
    <property type="entry name" value="Subtilisin_inhibitor"/>
</dbReference>
<evidence type="ECO:0000256" key="6">
    <source>
        <dbReference type="ARBA" id="ARBA00022900"/>
    </source>
</evidence>
<sequence length="134" mass="13976">MSLGVRTVSAVAAGMAVAALAAAPAQADPPPGPDLSALILTVTHGNSPVRTAVLMCAPMALGTHPQVTSACDELNAVGGNFDALRGQPMRFCSMLYDPVTLTADGFWHGAPVSWRQSFPNQCMATNHSNYVFTF</sequence>
<organism evidence="11 12">
    <name type="scientific">Nocardia terpenica</name>
    <dbReference type="NCBI Taxonomy" id="455432"/>
    <lineage>
        <taxon>Bacteria</taxon>
        <taxon>Bacillati</taxon>
        <taxon>Actinomycetota</taxon>
        <taxon>Actinomycetes</taxon>
        <taxon>Mycobacteriales</taxon>
        <taxon>Nocardiaceae</taxon>
        <taxon>Nocardia</taxon>
    </lineage>
</organism>
<dbReference type="SUPFAM" id="SSF55399">
    <property type="entry name" value="Subtilisin inhibitor"/>
    <property type="match status" value="1"/>
</dbReference>
<evidence type="ECO:0000256" key="8">
    <source>
        <dbReference type="RuleBase" id="RU003471"/>
    </source>
</evidence>
<dbReference type="GO" id="GO:0004867">
    <property type="term" value="F:serine-type endopeptidase inhibitor activity"/>
    <property type="evidence" value="ECO:0007669"/>
    <property type="project" value="UniProtKB-KW"/>
</dbReference>
<dbReference type="RefSeq" id="WP_167486175.1">
    <property type="nucleotide sequence ID" value="NZ_CP046173.1"/>
</dbReference>
<keyword evidence="4" id="KW-0964">Secreted</keyword>
<dbReference type="Gene3D" id="3.30.350.10">
    <property type="entry name" value="Subtilisin inhibitor-like"/>
    <property type="match status" value="1"/>
</dbReference>